<dbReference type="OrthoDB" id="1933455at2759"/>
<evidence type="ECO:0000313" key="3">
    <source>
        <dbReference type="Proteomes" id="UP000250235"/>
    </source>
</evidence>
<feature type="compositionally biased region" description="Polar residues" evidence="1">
    <location>
        <begin position="139"/>
        <end position="151"/>
    </location>
</feature>
<dbReference type="AlphaFoldDB" id="A0A2Z7D6W3"/>
<evidence type="ECO:0000256" key="1">
    <source>
        <dbReference type="SAM" id="MobiDB-lite"/>
    </source>
</evidence>
<keyword evidence="3" id="KW-1185">Reference proteome</keyword>
<feature type="compositionally biased region" description="Polar residues" evidence="1">
    <location>
        <begin position="191"/>
        <end position="205"/>
    </location>
</feature>
<proteinExistence type="predicted"/>
<dbReference type="EMBL" id="KQ989001">
    <property type="protein sequence ID" value="KZV55155.1"/>
    <property type="molecule type" value="Genomic_DNA"/>
</dbReference>
<accession>A0A2Z7D6W3</accession>
<feature type="region of interest" description="Disordered" evidence="1">
    <location>
        <begin position="190"/>
        <end position="210"/>
    </location>
</feature>
<protein>
    <submittedName>
        <fullName evidence="2">Uncharacterized protein</fullName>
    </submittedName>
</protein>
<reference evidence="2 3" key="1">
    <citation type="journal article" date="2015" name="Proc. Natl. Acad. Sci. U.S.A.">
        <title>The resurrection genome of Boea hygrometrica: A blueprint for survival of dehydration.</title>
        <authorList>
            <person name="Xiao L."/>
            <person name="Yang G."/>
            <person name="Zhang L."/>
            <person name="Yang X."/>
            <person name="Zhao S."/>
            <person name="Ji Z."/>
            <person name="Zhou Q."/>
            <person name="Hu M."/>
            <person name="Wang Y."/>
            <person name="Chen M."/>
            <person name="Xu Y."/>
            <person name="Jin H."/>
            <person name="Xiao X."/>
            <person name="Hu G."/>
            <person name="Bao F."/>
            <person name="Hu Y."/>
            <person name="Wan P."/>
            <person name="Li L."/>
            <person name="Deng X."/>
            <person name="Kuang T."/>
            <person name="Xiang C."/>
            <person name="Zhu J.K."/>
            <person name="Oliver M.J."/>
            <person name="He Y."/>
        </authorList>
    </citation>
    <scope>NUCLEOTIDE SEQUENCE [LARGE SCALE GENOMIC DNA]</scope>
    <source>
        <strain evidence="3">cv. XS01</strain>
    </source>
</reference>
<feature type="region of interest" description="Disordered" evidence="1">
    <location>
        <begin position="126"/>
        <end position="163"/>
    </location>
</feature>
<sequence>MAASLSINAMQVNFESVLAMEHNGMVIMFKSLEETRLKGCLDVSGSVFQGSVIEFFANAKVIAGTIVSFVANRKLVVTKDVFAEEFGLQQSEKFDLMVAIRASLKVNWAQFLFQILITMVHTPTRQSQAGESIKKTEDTASGTEGWQSQMTKPMENDEAKVVEKKKKKKEKVVSVVKKPVVVVKKPVEARSQATPANSKSETSSDTDSRPLAKLGAAKKGQAAPKAKTSFGLIRFGVYGLDASTAADQEEHVEFNETVEARNVDKEQSIVVRSDPDQSAQQSITSTGKGIFSPIEIREIKWVAPFLPKIDPASKGKDILKAYAFPDPVELHCLLVLNSAYEDVSSQMPEYDKLAHFQTEIRLNTVMSMTSIAQLAKIEDQFLLWAEIEFVSDLLDRRMLVLYKIYEMEVRKRVDEHRANFNPVEPSANYDHMCIRFLDSELKLL</sequence>
<evidence type="ECO:0000313" key="2">
    <source>
        <dbReference type="EMBL" id="KZV55155.1"/>
    </source>
</evidence>
<organism evidence="2 3">
    <name type="scientific">Dorcoceras hygrometricum</name>
    <dbReference type="NCBI Taxonomy" id="472368"/>
    <lineage>
        <taxon>Eukaryota</taxon>
        <taxon>Viridiplantae</taxon>
        <taxon>Streptophyta</taxon>
        <taxon>Embryophyta</taxon>
        <taxon>Tracheophyta</taxon>
        <taxon>Spermatophyta</taxon>
        <taxon>Magnoliopsida</taxon>
        <taxon>eudicotyledons</taxon>
        <taxon>Gunneridae</taxon>
        <taxon>Pentapetalae</taxon>
        <taxon>asterids</taxon>
        <taxon>lamiids</taxon>
        <taxon>Lamiales</taxon>
        <taxon>Gesneriaceae</taxon>
        <taxon>Didymocarpoideae</taxon>
        <taxon>Trichosporeae</taxon>
        <taxon>Loxocarpinae</taxon>
        <taxon>Dorcoceras</taxon>
    </lineage>
</organism>
<dbReference type="Proteomes" id="UP000250235">
    <property type="component" value="Unassembled WGS sequence"/>
</dbReference>
<gene>
    <name evidence="2" type="ORF">F511_30345</name>
</gene>
<name>A0A2Z7D6W3_9LAMI</name>